<reference evidence="1" key="1">
    <citation type="journal article" date="2021" name="bioRxiv">
        <title>Whole Genome Assembly and Annotation of Northern Wild Rice, Zizania palustris L., Supports a Whole Genome Duplication in the Zizania Genus.</title>
        <authorList>
            <person name="Haas M."/>
            <person name="Kono T."/>
            <person name="Macchietto M."/>
            <person name="Millas R."/>
            <person name="McGilp L."/>
            <person name="Shao M."/>
            <person name="Duquette J."/>
            <person name="Hirsch C.N."/>
            <person name="Kimball J."/>
        </authorList>
    </citation>
    <scope>NUCLEOTIDE SEQUENCE</scope>
    <source>
        <tissue evidence="1">Fresh leaf tissue</tissue>
    </source>
</reference>
<evidence type="ECO:0000313" key="2">
    <source>
        <dbReference type="Proteomes" id="UP000729402"/>
    </source>
</evidence>
<gene>
    <name evidence="1" type="ORF">GUJ93_ZPchr0010g9446</name>
</gene>
<sequence length="136" mass="15655">MAWHGLGFRCAPPCQVLRRAQFLRVARLGFHRGRHSMREYYGLAWHGLGFRRAPPCQVLRRAQFLRVVRPLLPPAPPDRPTMLRSGGYRLDHTSAITSHVGLATVSLCMRRPRPHHHQYYASEAPPLEKTTRRTNS</sequence>
<keyword evidence="2" id="KW-1185">Reference proteome</keyword>
<reference evidence="1" key="2">
    <citation type="submission" date="2021-02" db="EMBL/GenBank/DDBJ databases">
        <authorList>
            <person name="Kimball J.A."/>
            <person name="Haas M.W."/>
            <person name="Macchietto M."/>
            <person name="Kono T."/>
            <person name="Duquette J."/>
            <person name="Shao M."/>
        </authorList>
    </citation>
    <scope>NUCLEOTIDE SEQUENCE</scope>
    <source>
        <tissue evidence="1">Fresh leaf tissue</tissue>
    </source>
</reference>
<protein>
    <submittedName>
        <fullName evidence="1">Uncharacterized protein</fullName>
    </submittedName>
</protein>
<comment type="caution">
    <text evidence="1">The sequence shown here is derived from an EMBL/GenBank/DDBJ whole genome shotgun (WGS) entry which is preliminary data.</text>
</comment>
<name>A0A8J5VT46_ZIZPA</name>
<accession>A0A8J5VT46</accession>
<proteinExistence type="predicted"/>
<evidence type="ECO:0000313" key="1">
    <source>
        <dbReference type="EMBL" id="KAG8083807.1"/>
    </source>
</evidence>
<dbReference type="Proteomes" id="UP000729402">
    <property type="component" value="Unassembled WGS sequence"/>
</dbReference>
<dbReference type="AlphaFoldDB" id="A0A8J5VT46"/>
<dbReference type="EMBL" id="JAAALK010000082">
    <property type="protein sequence ID" value="KAG8083807.1"/>
    <property type="molecule type" value="Genomic_DNA"/>
</dbReference>
<organism evidence="1 2">
    <name type="scientific">Zizania palustris</name>
    <name type="common">Northern wild rice</name>
    <dbReference type="NCBI Taxonomy" id="103762"/>
    <lineage>
        <taxon>Eukaryota</taxon>
        <taxon>Viridiplantae</taxon>
        <taxon>Streptophyta</taxon>
        <taxon>Embryophyta</taxon>
        <taxon>Tracheophyta</taxon>
        <taxon>Spermatophyta</taxon>
        <taxon>Magnoliopsida</taxon>
        <taxon>Liliopsida</taxon>
        <taxon>Poales</taxon>
        <taxon>Poaceae</taxon>
        <taxon>BOP clade</taxon>
        <taxon>Oryzoideae</taxon>
        <taxon>Oryzeae</taxon>
        <taxon>Zizaniinae</taxon>
        <taxon>Zizania</taxon>
    </lineage>
</organism>